<reference evidence="9" key="1">
    <citation type="submission" date="2020-05" db="EMBL/GenBank/DDBJ databases">
        <title>Phylogenomic resolution of chytrid fungi.</title>
        <authorList>
            <person name="Stajich J.E."/>
            <person name="Amses K."/>
            <person name="Simmons R."/>
            <person name="Seto K."/>
            <person name="Myers J."/>
            <person name="Bonds A."/>
            <person name="Quandt C.A."/>
            <person name="Barry K."/>
            <person name="Liu P."/>
            <person name="Grigoriev I."/>
            <person name="Longcore J.E."/>
            <person name="James T.Y."/>
        </authorList>
    </citation>
    <scope>NUCLEOTIDE SEQUENCE</scope>
    <source>
        <strain evidence="9">JEL0476</strain>
    </source>
</reference>
<keyword evidence="2 5" id="KW-0378">Hydrolase</keyword>
<feature type="binding site" evidence="4">
    <location>
        <position position="325"/>
    </location>
    <ligand>
        <name>Zn(2+)</name>
        <dbReference type="ChEBI" id="CHEBI:29105"/>
    </ligand>
</feature>
<dbReference type="GO" id="GO:0046512">
    <property type="term" value="P:sphingosine biosynthetic process"/>
    <property type="evidence" value="ECO:0007669"/>
    <property type="project" value="TreeGrafter"/>
</dbReference>
<dbReference type="Gene3D" id="2.60.40.2300">
    <property type="entry name" value="Neutral/alkaline non-lysosomal ceramidase, C-terminal domain"/>
    <property type="match status" value="1"/>
</dbReference>
<dbReference type="GO" id="GO:0016020">
    <property type="term" value="C:membrane"/>
    <property type="evidence" value="ECO:0007669"/>
    <property type="project" value="GOC"/>
</dbReference>
<dbReference type="Pfam" id="PF17048">
    <property type="entry name" value="Ceramidse_alk_C"/>
    <property type="match status" value="1"/>
</dbReference>
<proteinExistence type="inferred from homology"/>
<feature type="compositionally biased region" description="Basic and acidic residues" evidence="6">
    <location>
        <begin position="39"/>
        <end position="51"/>
    </location>
</feature>
<dbReference type="PANTHER" id="PTHR12670">
    <property type="entry name" value="CERAMIDASE"/>
    <property type="match status" value="1"/>
</dbReference>
<name>A0AAD5U785_9FUNG</name>
<keyword evidence="10" id="KW-1185">Reference proteome</keyword>
<evidence type="ECO:0000313" key="10">
    <source>
        <dbReference type="Proteomes" id="UP001211065"/>
    </source>
</evidence>
<evidence type="ECO:0000259" key="8">
    <source>
        <dbReference type="Pfam" id="PF17048"/>
    </source>
</evidence>
<evidence type="ECO:0000256" key="3">
    <source>
        <dbReference type="PIRSR" id="PIRSR606823-1"/>
    </source>
</evidence>
<keyword evidence="4" id="KW-0862">Zinc</keyword>
<evidence type="ECO:0000259" key="7">
    <source>
        <dbReference type="Pfam" id="PF04734"/>
    </source>
</evidence>
<dbReference type="GO" id="GO:0046872">
    <property type="term" value="F:metal ion binding"/>
    <property type="evidence" value="ECO:0007669"/>
    <property type="project" value="UniProtKB-KW"/>
</dbReference>
<organism evidence="9 10">
    <name type="scientific">Clydaea vesicula</name>
    <dbReference type="NCBI Taxonomy" id="447962"/>
    <lineage>
        <taxon>Eukaryota</taxon>
        <taxon>Fungi</taxon>
        <taxon>Fungi incertae sedis</taxon>
        <taxon>Chytridiomycota</taxon>
        <taxon>Chytridiomycota incertae sedis</taxon>
        <taxon>Chytridiomycetes</taxon>
        <taxon>Lobulomycetales</taxon>
        <taxon>Lobulomycetaceae</taxon>
        <taxon>Clydaea</taxon>
    </lineage>
</organism>
<comment type="cofactor">
    <cofactor evidence="4">
        <name>Zn(2+)</name>
        <dbReference type="ChEBI" id="CHEBI:29105"/>
    </cofactor>
    <text evidence="4">Binds 1 zinc ion per subunit.</text>
</comment>
<accession>A0AAD5U785</accession>
<dbReference type="GO" id="GO:0017040">
    <property type="term" value="F:N-acylsphingosine amidohydrolase activity"/>
    <property type="evidence" value="ECO:0007669"/>
    <property type="project" value="UniProtKB-UniRule"/>
</dbReference>
<protein>
    <recommendedName>
        <fullName evidence="5">Neutral ceramidase</fullName>
        <ecNumber evidence="5">3.5.1.23</ecNumber>
    </recommendedName>
</protein>
<keyword evidence="5" id="KW-0443">Lipid metabolism</keyword>
<evidence type="ECO:0000256" key="4">
    <source>
        <dbReference type="PIRSR" id="PIRSR606823-2"/>
    </source>
</evidence>
<comment type="similarity">
    <text evidence="1 5">Belongs to the neutral ceramidase family.</text>
</comment>
<dbReference type="InterPro" id="IPR031331">
    <property type="entry name" value="NEUT/ALK_ceramidase_C"/>
</dbReference>
<feature type="binding site" evidence="4">
    <location>
        <position position="608"/>
    </location>
    <ligand>
        <name>Zn(2+)</name>
        <dbReference type="ChEBI" id="CHEBI:29105"/>
    </ligand>
</feature>
<comment type="caution">
    <text evidence="9">The sequence shown here is derived from an EMBL/GenBank/DDBJ whole genome shotgun (WGS) entry which is preliminary data.</text>
</comment>
<comment type="catalytic activity">
    <reaction evidence="5">
        <text>an N-acylsphing-4-enine + H2O = sphing-4-enine + a fatty acid</text>
        <dbReference type="Rhea" id="RHEA:20856"/>
        <dbReference type="ChEBI" id="CHEBI:15377"/>
        <dbReference type="ChEBI" id="CHEBI:28868"/>
        <dbReference type="ChEBI" id="CHEBI:52639"/>
        <dbReference type="ChEBI" id="CHEBI:57756"/>
        <dbReference type="EC" id="3.5.1.23"/>
    </reaction>
</comment>
<feature type="region of interest" description="Disordered" evidence="6">
    <location>
        <begin position="29"/>
        <end position="51"/>
    </location>
</feature>
<dbReference type="Pfam" id="PF04734">
    <property type="entry name" value="Ceramidase_alk"/>
    <property type="match status" value="1"/>
</dbReference>
<dbReference type="GO" id="GO:0005576">
    <property type="term" value="C:extracellular region"/>
    <property type="evidence" value="ECO:0007669"/>
    <property type="project" value="TreeGrafter"/>
</dbReference>
<evidence type="ECO:0000256" key="1">
    <source>
        <dbReference type="ARBA" id="ARBA00009835"/>
    </source>
</evidence>
<evidence type="ECO:0000256" key="2">
    <source>
        <dbReference type="ARBA" id="ARBA00022801"/>
    </source>
</evidence>
<keyword evidence="4" id="KW-0479">Metal-binding</keyword>
<dbReference type="EC" id="3.5.1.23" evidence="5"/>
<sequence>MSQDFDEDSVPNYTSLLEAPGIEKIKFSLLNQRQKTKGGKAEKKAERERNEHRKELLAAAAAANFSLGGSVNNNANITINSENLDKVSNLDSVASFNTVKGASATNVFNRRGSRIGGIGIGDITGQIGEINMMGYAAPDQAANGIHLRLKSRAFIFSSLHSENHRIVYISSDTGMVSYFAKRMAVNLIRDRLKTNIYTESNIMICATHTHSGPGGYVDNLLYHITSLGVIDEVRTAIAQGIAESVIKAHYDYERNKKMDFASKLIIKSGSLTNSSVNRSPQAYLSNPEFERSKFKTNTDNEMTLLEIRDSSSNSLLGIINWFAVHATSMNSENHFVSSDNKGFASYLWELEEKLNGNINFIAAFSQSNSGDVSPNLVGPFCKDTGESCDGNKHSCKGDITKCVSRGPEFENGGDFQSTKVIGTRHLLKAKEILSTNDATALNLTSDKLDFRHAWVNMSDINLNLDGKSVKTCKPAMGYSFAAGTTDGPGIGLAYQGANSTIDTSGLLNIVRDFIKSPSEEQIECHFPKQIFISTGEVEFPYSWQPTVLPLQIFLLSPSFVIIGFPAEITTMSGRRLRKAVKDELLAKKVIHDDAKVVIAGLSNAYSSYVTTFEEYQVQRYEGGSTIFGPHTLNAYIDQFQRLAQSFSNLNFAPRQSPPPKFIPNELKYLPKVILDTPPLFKWYGDVYVQPPKEAKHLDVVKSVFHCSHPRNQIVGKSFCSVEKLIGSKWIEIFDDSGWDTKFLWERKGAAESLCTVSWSIGETHPVASGVYRLRYFGRHKILHYLGEHDGASDPIKVII</sequence>
<evidence type="ECO:0000256" key="6">
    <source>
        <dbReference type="SAM" id="MobiDB-lite"/>
    </source>
</evidence>
<feature type="binding site" evidence="4">
    <location>
        <position position="567"/>
    </location>
    <ligand>
        <name>Zn(2+)</name>
        <dbReference type="ChEBI" id="CHEBI:29105"/>
    </ligand>
</feature>
<dbReference type="PANTHER" id="PTHR12670:SF1">
    <property type="entry name" value="NEUTRAL CERAMIDASE"/>
    <property type="match status" value="1"/>
</dbReference>
<feature type="binding site" evidence="4">
    <location>
        <position position="208"/>
    </location>
    <ligand>
        <name>Zn(2+)</name>
        <dbReference type="ChEBI" id="CHEBI:29105"/>
    </ligand>
</feature>
<dbReference type="EMBL" id="JADGJW010000119">
    <property type="protein sequence ID" value="KAJ3223728.1"/>
    <property type="molecule type" value="Genomic_DNA"/>
</dbReference>
<dbReference type="GO" id="GO:0046514">
    <property type="term" value="P:ceramide catabolic process"/>
    <property type="evidence" value="ECO:0007669"/>
    <property type="project" value="InterPro"/>
</dbReference>
<dbReference type="AlphaFoldDB" id="A0AAD5U785"/>
<keyword evidence="5" id="KW-0746">Sphingolipid metabolism</keyword>
<dbReference type="InterPro" id="IPR038445">
    <property type="entry name" value="NCDase_C_sf"/>
</dbReference>
<dbReference type="InterPro" id="IPR006823">
    <property type="entry name" value="Ceramidase_alk"/>
</dbReference>
<dbReference type="Proteomes" id="UP001211065">
    <property type="component" value="Unassembled WGS sequence"/>
</dbReference>
<feature type="active site" description="Nucleophile" evidence="3">
    <location>
        <position position="373"/>
    </location>
</feature>
<dbReference type="InterPro" id="IPR031329">
    <property type="entry name" value="NEUT/ALK_ceramidase_N"/>
</dbReference>
<feature type="domain" description="Neutral/alkaline non-lysosomal ceramidase C-terminal" evidence="8">
    <location>
        <begin position="640"/>
        <end position="793"/>
    </location>
</feature>
<dbReference type="GO" id="GO:0042759">
    <property type="term" value="P:long-chain fatty acid biosynthetic process"/>
    <property type="evidence" value="ECO:0007669"/>
    <property type="project" value="TreeGrafter"/>
</dbReference>
<gene>
    <name evidence="9" type="ORF">HK099_000748</name>
</gene>
<feature type="domain" description="Neutral/alkaline non-lysosomal ceramidase N-terminal" evidence="7">
    <location>
        <begin position="117"/>
        <end position="636"/>
    </location>
</feature>
<evidence type="ECO:0000256" key="5">
    <source>
        <dbReference type="RuleBase" id="RU366019"/>
    </source>
</evidence>
<evidence type="ECO:0000313" key="9">
    <source>
        <dbReference type="EMBL" id="KAJ3223728.1"/>
    </source>
</evidence>